<gene>
    <name evidence="1" type="ORF">H8D96_18465</name>
</gene>
<proteinExistence type="predicted"/>
<reference evidence="1 2" key="1">
    <citation type="submission" date="2020-08" db="EMBL/GenBank/DDBJ databases">
        <title>Bridging the membrane lipid divide: bacteria of the FCB group superphylum have the potential to synthesize archaeal ether lipids.</title>
        <authorList>
            <person name="Villanueva L."/>
            <person name="Von Meijenfeldt F.A.B."/>
            <person name="Westbye A.B."/>
            <person name="Yadav S."/>
            <person name="Hopmans E.C."/>
            <person name="Dutilh B.E."/>
            <person name="Sinninghe Damste J.S."/>
        </authorList>
    </citation>
    <scope>NUCLEOTIDE SEQUENCE [LARGE SCALE GENOMIC DNA]</scope>
    <source>
        <strain evidence="1">NIOZ-UU17</strain>
    </source>
</reference>
<sequence length="205" mass="23250">MNSYQKEQIEALSLVQAYLANLALDARQALESQIADYLLFRDDVDAFLDAHFSDVCTLKCFKSKISACCSRDSIITFFGDVVVNALVTPEEEINALRSVLQKPNKGFKCVYLGKQGCMWRVKPIVCEMFLCKSASEEVLAPKPEAAKTWEAMQQRKKLFTWPDRPVLFDDLERIFLDAGYSSSLMYMHNSPGLLRIKKQAKSGEQ</sequence>
<organism evidence="1 2">
    <name type="scientific">Candidatus Desulfatibia vada</name>
    <dbReference type="NCBI Taxonomy" id="2841696"/>
    <lineage>
        <taxon>Bacteria</taxon>
        <taxon>Pseudomonadati</taxon>
        <taxon>Thermodesulfobacteriota</taxon>
        <taxon>Desulfobacteria</taxon>
        <taxon>Desulfobacterales</taxon>
        <taxon>Desulfobacterales incertae sedis</taxon>
        <taxon>Candidatus Desulfatibia</taxon>
    </lineage>
</organism>
<dbReference type="Proteomes" id="UP000605201">
    <property type="component" value="Unassembled WGS sequence"/>
</dbReference>
<dbReference type="EMBL" id="JACNIG010000351">
    <property type="protein sequence ID" value="MBC8433900.1"/>
    <property type="molecule type" value="Genomic_DNA"/>
</dbReference>
<dbReference type="AlphaFoldDB" id="A0A8J6P2R8"/>
<comment type="caution">
    <text evidence="1">The sequence shown here is derived from an EMBL/GenBank/DDBJ whole genome shotgun (WGS) entry which is preliminary data.</text>
</comment>
<protein>
    <submittedName>
        <fullName evidence="1">Uncharacterized protein</fullName>
    </submittedName>
</protein>
<evidence type="ECO:0000313" key="1">
    <source>
        <dbReference type="EMBL" id="MBC8433900.1"/>
    </source>
</evidence>
<accession>A0A8J6P2R8</accession>
<name>A0A8J6P2R8_9BACT</name>
<evidence type="ECO:0000313" key="2">
    <source>
        <dbReference type="Proteomes" id="UP000605201"/>
    </source>
</evidence>